<keyword evidence="2" id="KW-0472">Membrane</keyword>
<accession>A0A0J1FLS6</accession>
<evidence type="ECO:0000313" key="3">
    <source>
        <dbReference type="EMBL" id="KLU64474.1"/>
    </source>
</evidence>
<dbReference type="RefSeq" id="WP_047811454.1">
    <property type="nucleotide sequence ID" value="NZ_LDZY01000014.1"/>
</dbReference>
<dbReference type="Pfam" id="PF13431">
    <property type="entry name" value="TPR_17"/>
    <property type="match status" value="1"/>
</dbReference>
<evidence type="ECO:0000313" key="4">
    <source>
        <dbReference type="Proteomes" id="UP000036356"/>
    </source>
</evidence>
<dbReference type="STRING" id="476652.DEAC_c36760"/>
<organism evidence="3 4">
    <name type="scientific">Desulfosporosinus acididurans</name>
    <dbReference type="NCBI Taxonomy" id="476652"/>
    <lineage>
        <taxon>Bacteria</taxon>
        <taxon>Bacillati</taxon>
        <taxon>Bacillota</taxon>
        <taxon>Clostridia</taxon>
        <taxon>Eubacteriales</taxon>
        <taxon>Desulfitobacteriaceae</taxon>
        <taxon>Desulfosporosinus</taxon>
    </lineage>
</organism>
<keyword evidence="2" id="KW-1133">Transmembrane helix</keyword>
<evidence type="ECO:0000256" key="1">
    <source>
        <dbReference type="PROSITE-ProRule" id="PRU00339"/>
    </source>
</evidence>
<dbReference type="Proteomes" id="UP000036356">
    <property type="component" value="Unassembled WGS sequence"/>
</dbReference>
<proteinExistence type="predicted"/>
<dbReference type="SMART" id="SM00028">
    <property type="entry name" value="TPR"/>
    <property type="match status" value="2"/>
</dbReference>
<evidence type="ECO:0000256" key="2">
    <source>
        <dbReference type="SAM" id="Phobius"/>
    </source>
</evidence>
<keyword evidence="4" id="KW-1185">Reference proteome</keyword>
<reference evidence="3 4" key="1">
    <citation type="submission" date="2015-06" db="EMBL/GenBank/DDBJ databases">
        <title>Draft genome of the moderately acidophilic sulfate reducer Candidatus Desulfosporosinus acididurans strain M1.</title>
        <authorList>
            <person name="Poehlein A."/>
            <person name="Petzsch P."/>
            <person name="Johnson B.D."/>
            <person name="Schloemann M."/>
            <person name="Daniel R."/>
            <person name="Muehling M."/>
        </authorList>
    </citation>
    <scope>NUCLEOTIDE SEQUENCE [LARGE SCALE GENOMIC DNA]</scope>
    <source>
        <strain evidence="3 4">M1</strain>
    </source>
</reference>
<feature type="transmembrane region" description="Helical" evidence="2">
    <location>
        <begin position="12"/>
        <end position="32"/>
    </location>
</feature>
<gene>
    <name evidence="3" type="ORF">DEAC_c36760</name>
</gene>
<protein>
    <submittedName>
        <fullName evidence="3">Tetratricopeptide repeat protein</fullName>
    </submittedName>
</protein>
<dbReference type="InterPro" id="IPR019734">
    <property type="entry name" value="TPR_rpt"/>
</dbReference>
<dbReference type="PATRIC" id="fig|476652.3.peg.3883"/>
<name>A0A0J1FLS6_9FIRM</name>
<dbReference type="PROSITE" id="PS50005">
    <property type="entry name" value="TPR"/>
    <property type="match status" value="1"/>
</dbReference>
<comment type="caution">
    <text evidence="3">The sequence shown here is derived from an EMBL/GenBank/DDBJ whole genome shotgun (WGS) entry which is preliminary data.</text>
</comment>
<dbReference type="AlphaFoldDB" id="A0A0J1FLS6"/>
<keyword evidence="1" id="KW-0802">TPR repeat</keyword>
<feature type="repeat" description="TPR" evidence="1">
    <location>
        <begin position="120"/>
        <end position="153"/>
    </location>
</feature>
<dbReference type="EMBL" id="LDZY01000014">
    <property type="protein sequence ID" value="KLU64474.1"/>
    <property type="molecule type" value="Genomic_DNA"/>
</dbReference>
<dbReference type="InterPro" id="IPR011990">
    <property type="entry name" value="TPR-like_helical_dom_sf"/>
</dbReference>
<keyword evidence="2" id="KW-0812">Transmembrane</keyword>
<sequence length="203" mass="22275">MQGNINQKFKTIVIFILIAACLIGAGAFGYFYNSNNAGSSSISSSSTSNNSASSNDKNRVNTLIQQLKLNPNNIGLQEDLGNAYYDLGTADQKSAPNEAKDEFALAVKSYQSVLKSKQDINVMTDMATAAFYSEQLDLAEKSYQKALSINPNFSPALFNYGIYLYQIKKDNSSAIRMWQTVLNQDPNGPYSEQLKTMISQAKG</sequence>
<dbReference type="SUPFAM" id="SSF48452">
    <property type="entry name" value="TPR-like"/>
    <property type="match status" value="1"/>
</dbReference>
<dbReference type="Gene3D" id="1.25.40.10">
    <property type="entry name" value="Tetratricopeptide repeat domain"/>
    <property type="match status" value="1"/>
</dbReference>